<feature type="region of interest" description="Disordered" evidence="1">
    <location>
        <begin position="82"/>
        <end position="163"/>
    </location>
</feature>
<dbReference type="RefSeq" id="XP_001325913.1">
    <property type="nucleotide sequence ID" value="XM_001325878.1"/>
</dbReference>
<evidence type="ECO:0000313" key="2">
    <source>
        <dbReference type="EMBL" id="EAY13690.1"/>
    </source>
</evidence>
<feature type="compositionally biased region" description="Low complexity" evidence="1">
    <location>
        <begin position="118"/>
        <end position="149"/>
    </location>
</feature>
<dbReference type="KEGG" id="tva:4771670"/>
<gene>
    <name evidence="2" type="ORF">TVAG_371640</name>
</gene>
<evidence type="ECO:0000313" key="3">
    <source>
        <dbReference type="Proteomes" id="UP000001542"/>
    </source>
</evidence>
<organism evidence="2 3">
    <name type="scientific">Trichomonas vaginalis (strain ATCC PRA-98 / G3)</name>
    <dbReference type="NCBI Taxonomy" id="412133"/>
    <lineage>
        <taxon>Eukaryota</taxon>
        <taxon>Metamonada</taxon>
        <taxon>Parabasalia</taxon>
        <taxon>Trichomonadida</taxon>
        <taxon>Trichomonadidae</taxon>
        <taxon>Trichomonas</taxon>
    </lineage>
</organism>
<dbReference type="InParanoid" id="A2E0T5"/>
<proteinExistence type="predicted"/>
<dbReference type="EMBL" id="DS113281">
    <property type="protein sequence ID" value="EAY13690.1"/>
    <property type="molecule type" value="Genomic_DNA"/>
</dbReference>
<dbReference type="Proteomes" id="UP000001542">
    <property type="component" value="Unassembled WGS sequence"/>
</dbReference>
<protein>
    <submittedName>
        <fullName evidence="2">Uncharacterized protein</fullName>
    </submittedName>
</protein>
<reference evidence="2" key="2">
    <citation type="journal article" date="2007" name="Science">
        <title>Draft genome sequence of the sexually transmitted pathogen Trichomonas vaginalis.</title>
        <authorList>
            <person name="Carlton J.M."/>
            <person name="Hirt R.P."/>
            <person name="Silva J.C."/>
            <person name="Delcher A.L."/>
            <person name="Schatz M."/>
            <person name="Zhao Q."/>
            <person name="Wortman J.R."/>
            <person name="Bidwell S.L."/>
            <person name="Alsmark U.C.M."/>
            <person name="Besteiro S."/>
            <person name="Sicheritz-Ponten T."/>
            <person name="Noel C.J."/>
            <person name="Dacks J.B."/>
            <person name="Foster P.G."/>
            <person name="Simillion C."/>
            <person name="Van de Peer Y."/>
            <person name="Miranda-Saavedra D."/>
            <person name="Barton G.J."/>
            <person name="Westrop G.D."/>
            <person name="Mueller S."/>
            <person name="Dessi D."/>
            <person name="Fiori P.L."/>
            <person name="Ren Q."/>
            <person name="Paulsen I."/>
            <person name="Zhang H."/>
            <person name="Bastida-Corcuera F.D."/>
            <person name="Simoes-Barbosa A."/>
            <person name="Brown M.T."/>
            <person name="Hayes R.D."/>
            <person name="Mukherjee M."/>
            <person name="Okumura C.Y."/>
            <person name="Schneider R."/>
            <person name="Smith A.J."/>
            <person name="Vanacova S."/>
            <person name="Villalvazo M."/>
            <person name="Haas B.J."/>
            <person name="Pertea M."/>
            <person name="Feldblyum T.V."/>
            <person name="Utterback T.R."/>
            <person name="Shu C.L."/>
            <person name="Osoegawa K."/>
            <person name="de Jong P.J."/>
            <person name="Hrdy I."/>
            <person name="Horvathova L."/>
            <person name="Zubacova Z."/>
            <person name="Dolezal P."/>
            <person name="Malik S.B."/>
            <person name="Logsdon J.M. Jr."/>
            <person name="Henze K."/>
            <person name="Gupta A."/>
            <person name="Wang C.C."/>
            <person name="Dunne R.L."/>
            <person name="Upcroft J.A."/>
            <person name="Upcroft P."/>
            <person name="White O."/>
            <person name="Salzberg S.L."/>
            <person name="Tang P."/>
            <person name="Chiu C.-H."/>
            <person name="Lee Y.-S."/>
            <person name="Embley T.M."/>
            <person name="Coombs G.H."/>
            <person name="Mottram J.C."/>
            <person name="Tachezy J."/>
            <person name="Fraser-Liggett C.M."/>
            <person name="Johnson P.J."/>
        </authorList>
    </citation>
    <scope>NUCLEOTIDE SEQUENCE [LARGE SCALE GENOMIC DNA]</scope>
    <source>
        <strain evidence="2">G3</strain>
    </source>
</reference>
<sequence length="581" mass="65683">MHPLTGKTFTLHEFGILSTTPRRYRSNGNLEDLLHEGTELLKLNSPAKYVYLDDGTLVKSLSDVPSGSNLYLSIKKQSQLKLQNSPSKIDQNDLSINNEGTFTPRSLNLSEDSASQFSQSGPRSPTSYSSISTPSKFSLSSPMSSSTISAPKGRSPSKLPANYSPEKALIPEVKESPYVRYHQLLISLPGTTEDQLIYSMLNAYTTVPVDLRVNASEYENLENLLRRTQHRLFEKLLISELIVPITAESIVNNPVYERCCELLDEKKLETIKLAILGPRHSGKTVVLHVMAELFYRKIQLCDDADTVFMFPFNFQKYVDIINNGEVENLYKSIMRILMDSLLFSKFEIWNFYQQIKEWFLCIPMVGSLLSIPQEMERCPFIDTQMMRKVGKKLHSDLHNNLKSPNEVISTIISSIPDFAKIFHFKTTCFIIDHVCETQNGFSGSIANAIGDSPYIVSGVEDSKFKSNFKKDFTPIIIEDFIELDDKRRINFCGLFLSIDDCHGLPGVVHLFDDAFKEIQKTSQEKKSFAMFKSRASICSALIANQKVLLLCECIKEFNHSEELLSAMDELSEGTAKLSIEV</sequence>
<name>A2E0T5_TRIV3</name>
<dbReference type="VEuPathDB" id="TrichDB:TVAGG3_0325550"/>
<evidence type="ECO:0000256" key="1">
    <source>
        <dbReference type="SAM" id="MobiDB-lite"/>
    </source>
</evidence>
<reference evidence="2" key="1">
    <citation type="submission" date="2006-10" db="EMBL/GenBank/DDBJ databases">
        <authorList>
            <person name="Amadeo P."/>
            <person name="Zhao Q."/>
            <person name="Wortman J."/>
            <person name="Fraser-Liggett C."/>
            <person name="Carlton J."/>
        </authorList>
    </citation>
    <scope>NUCLEOTIDE SEQUENCE</scope>
    <source>
        <strain evidence="2">G3</strain>
    </source>
</reference>
<feature type="compositionally biased region" description="Polar residues" evidence="1">
    <location>
        <begin position="82"/>
        <end position="117"/>
    </location>
</feature>
<accession>A2E0T5</accession>
<dbReference type="AlphaFoldDB" id="A2E0T5"/>
<keyword evidence="3" id="KW-1185">Reference proteome</keyword>
<dbReference type="VEuPathDB" id="TrichDB:TVAG_371640"/>